<dbReference type="InterPro" id="IPR023267">
    <property type="entry name" value="RCMT"/>
</dbReference>
<dbReference type="InterPro" id="IPR029063">
    <property type="entry name" value="SAM-dependent_MTases_sf"/>
</dbReference>
<evidence type="ECO:0000256" key="2">
    <source>
        <dbReference type="ARBA" id="ARBA00007494"/>
    </source>
</evidence>
<feature type="compositionally biased region" description="Basic and acidic residues" evidence="10">
    <location>
        <begin position="897"/>
        <end position="911"/>
    </location>
</feature>
<evidence type="ECO:0000313" key="13">
    <source>
        <dbReference type="Proteomes" id="UP001461498"/>
    </source>
</evidence>
<dbReference type="InterPro" id="IPR018314">
    <property type="entry name" value="RsmB/NOL1/NOP2-like_CS"/>
</dbReference>
<dbReference type="PROSITE" id="PS51686">
    <property type="entry name" value="SAM_MT_RSMB_NOP"/>
    <property type="match status" value="1"/>
</dbReference>
<feature type="compositionally biased region" description="Basic and acidic residues" evidence="10">
    <location>
        <begin position="1022"/>
        <end position="1034"/>
    </location>
</feature>
<name>A0AAW1CTS8_9HEMI</name>
<dbReference type="InterPro" id="IPR001678">
    <property type="entry name" value="MeTrfase_RsmB-F_NOP2_dom"/>
</dbReference>
<keyword evidence="4 9" id="KW-0489">Methyltransferase</keyword>
<comment type="subcellular location">
    <subcellularLocation>
        <location evidence="1">Nucleus</location>
        <location evidence="1">Nucleolus</location>
    </subcellularLocation>
</comment>
<keyword evidence="8" id="KW-0539">Nucleus</keyword>
<feature type="compositionally biased region" description="Polar residues" evidence="10">
    <location>
        <begin position="735"/>
        <end position="750"/>
    </location>
</feature>
<feature type="compositionally biased region" description="Basic residues" evidence="10">
    <location>
        <begin position="681"/>
        <end position="690"/>
    </location>
</feature>
<feature type="compositionally biased region" description="Basic residues" evidence="10">
    <location>
        <begin position="1002"/>
        <end position="1012"/>
    </location>
</feature>
<dbReference type="Pfam" id="PF22458">
    <property type="entry name" value="RsmF-B_ferredox"/>
    <property type="match status" value="1"/>
</dbReference>
<dbReference type="FunFam" id="3.30.70.1170:FF:000001">
    <property type="entry name" value="Ribosomal RNA methyltransferase Nop2"/>
    <property type="match status" value="1"/>
</dbReference>
<feature type="compositionally biased region" description="Basic residues" evidence="10">
    <location>
        <begin position="711"/>
        <end position="720"/>
    </location>
</feature>
<dbReference type="InterPro" id="IPR023273">
    <property type="entry name" value="RCMT_NOP2"/>
</dbReference>
<evidence type="ECO:0000256" key="6">
    <source>
        <dbReference type="ARBA" id="ARBA00022691"/>
    </source>
</evidence>
<dbReference type="SUPFAM" id="SSF53335">
    <property type="entry name" value="S-adenosyl-L-methionine-dependent methyltransferases"/>
    <property type="match status" value="1"/>
</dbReference>
<organism evidence="12 13">
    <name type="scientific">Rhynocoris fuscipes</name>
    <dbReference type="NCBI Taxonomy" id="488301"/>
    <lineage>
        <taxon>Eukaryota</taxon>
        <taxon>Metazoa</taxon>
        <taxon>Ecdysozoa</taxon>
        <taxon>Arthropoda</taxon>
        <taxon>Hexapoda</taxon>
        <taxon>Insecta</taxon>
        <taxon>Pterygota</taxon>
        <taxon>Neoptera</taxon>
        <taxon>Paraneoptera</taxon>
        <taxon>Hemiptera</taxon>
        <taxon>Heteroptera</taxon>
        <taxon>Panheteroptera</taxon>
        <taxon>Cimicomorpha</taxon>
        <taxon>Reduviidae</taxon>
        <taxon>Harpactorinae</taxon>
        <taxon>Harpactorini</taxon>
        <taxon>Rhynocoris</taxon>
    </lineage>
</organism>
<feature type="binding site" evidence="9">
    <location>
        <position position="457"/>
    </location>
    <ligand>
        <name>S-adenosyl-L-methionine</name>
        <dbReference type="ChEBI" id="CHEBI:59789"/>
    </ligand>
</feature>
<dbReference type="Gene3D" id="3.40.50.150">
    <property type="entry name" value="Vaccinia Virus protein VP39"/>
    <property type="match status" value="1"/>
</dbReference>
<feature type="domain" description="SAM-dependent MTase RsmB/NOP-type" evidence="11">
    <location>
        <begin position="341"/>
        <end position="628"/>
    </location>
</feature>
<dbReference type="InterPro" id="IPR049560">
    <property type="entry name" value="MeTrfase_RsmB-F_NOP2_cat"/>
</dbReference>
<feature type="compositionally biased region" description="Acidic residues" evidence="10">
    <location>
        <begin position="196"/>
        <end position="229"/>
    </location>
</feature>
<dbReference type="GO" id="GO:0003723">
    <property type="term" value="F:RNA binding"/>
    <property type="evidence" value="ECO:0007669"/>
    <property type="project" value="UniProtKB-UniRule"/>
</dbReference>
<evidence type="ECO:0000313" key="12">
    <source>
        <dbReference type="EMBL" id="KAK9501395.1"/>
    </source>
</evidence>
<feature type="compositionally biased region" description="Acidic residues" evidence="10">
    <location>
        <begin position="638"/>
        <end position="673"/>
    </location>
</feature>
<feature type="region of interest" description="Disordered" evidence="10">
    <location>
        <begin position="636"/>
        <end position="1069"/>
    </location>
</feature>
<feature type="compositionally biased region" description="Basic residues" evidence="10">
    <location>
        <begin position="12"/>
        <end position="22"/>
    </location>
</feature>
<feature type="region of interest" description="Disordered" evidence="10">
    <location>
        <begin position="1"/>
        <end position="33"/>
    </location>
</feature>
<feature type="compositionally biased region" description="Basic and acidic residues" evidence="10">
    <location>
        <begin position="691"/>
        <end position="710"/>
    </location>
</feature>
<dbReference type="PANTHER" id="PTHR22807">
    <property type="entry name" value="NOP2 YEAST -RELATED NOL1/NOP2/FMU SUN DOMAIN-CONTAINING"/>
    <property type="match status" value="1"/>
</dbReference>
<feature type="binding site" evidence="9">
    <location>
        <position position="501"/>
    </location>
    <ligand>
        <name>S-adenosyl-L-methionine</name>
        <dbReference type="ChEBI" id="CHEBI:59789"/>
    </ligand>
</feature>
<reference evidence="12 13" key="1">
    <citation type="submission" date="2022-12" db="EMBL/GenBank/DDBJ databases">
        <title>Chromosome-level genome assembly of true bugs.</title>
        <authorList>
            <person name="Ma L."/>
            <person name="Li H."/>
        </authorList>
    </citation>
    <scope>NUCLEOTIDE SEQUENCE [LARGE SCALE GENOMIC DNA]</scope>
    <source>
        <strain evidence="12">Lab_2022b</strain>
    </source>
</reference>
<evidence type="ECO:0000256" key="7">
    <source>
        <dbReference type="ARBA" id="ARBA00022884"/>
    </source>
</evidence>
<feature type="compositionally biased region" description="Acidic residues" evidence="10">
    <location>
        <begin position="806"/>
        <end position="822"/>
    </location>
</feature>
<dbReference type="EMBL" id="JAPXFL010000009">
    <property type="protein sequence ID" value="KAK9501395.1"/>
    <property type="molecule type" value="Genomic_DNA"/>
</dbReference>
<keyword evidence="3" id="KW-0690">Ribosome biogenesis</keyword>
<evidence type="ECO:0000256" key="8">
    <source>
        <dbReference type="ARBA" id="ARBA00023242"/>
    </source>
</evidence>
<evidence type="ECO:0000256" key="3">
    <source>
        <dbReference type="ARBA" id="ARBA00022517"/>
    </source>
</evidence>
<comment type="caution">
    <text evidence="12">The sequence shown here is derived from an EMBL/GenBank/DDBJ whole genome shotgun (WGS) entry which is preliminary data.</text>
</comment>
<dbReference type="InterPro" id="IPR054728">
    <property type="entry name" value="RsmB-like_ferredoxin"/>
</dbReference>
<comment type="similarity">
    <text evidence="2 9">Belongs to the class I-like SAM-binding methyltransferase superfamily. RsmB/NOP family.</text>
</comment>
<dbReference type="Gene3D" id="3.30.70.1170">
    <property type="entry name" value="Sun protein, domain 3"/>
    <property type="match status" value="1"/>
</dbReference>
<dbReference type="Proteomes" id="UP001461498">
    <property type="component" value="Unassembled WGS sequence"/>
</dbReference>
<evidence type="ECO:0000256" key="9">
    <source>
        <dbReference type="PROSITE-ProRule" id="PRU01023"/>
    </source>
</evidence>
<feature type="compositionally biased region" description="Basic and acidic residues" evidence="10">
    <location>
        <begin position="1"/>
        <end position="11"/>
    </location>
</feature>
<feature type="compositionally biased region" description="Basic and acidic residues" evidence="10">
    <location>
        <begin position="849"/>
        <end position="864"/>
    </location>
</feature>
<evidence type="ECO:0000259" key="11">
    <source>
        <dbReference type="PROSITE" id="PS51686"/>
    </source>
</evidence>
<feature type="compositionally biased region" description="Basic and acidic residues" evidence="10">
    <location>
        <begin position="96"/>
        <end position="118"/>
    </location>
</feature>
<dbReference type="Pfam" id="PF01189">
    <property type="entry name" value="Methyltr_RsmB-F"/>
    <property type="match status" value="1"/>
</dbReference>
<dbReference type="NCBIfam" id="TIGR00446">
    <property type="entry name" value="nop2p"/>
    <property type="match status" value="1"/>
</dbReference>
<feature type="compositionally biased region" description="Acidic residues" evidence="10">
    <location>
        <begin position="138"/>
        <end position="188"/>
    </location>
</feature>
<feature type="compositionally biased region" description="Basic residues" evidence="10">
    <location>
        <begin position="927"/>
        <end position="938"/>
    </location>
</feature>
<feature type="compositionally biased region" description="Low complexity" evidence="10">
    <location>
        <begin position="751"/>
        <end position="781"/>
    </location>
</feature>
<evidence type="ECO:0000256" key="10">
    <source>
        <dbReference type="SAM" id="MobiDB-lite"/>
    </source>
</evidence>
<gene>
    <name evidence="12" type="ORF">O3M35_012129</name>
</gene>
<evidence type="ECO:0000256" key="4">
    <source>
        <dbReference type="ARBA" id="ARBA00022603"/>
    </source>
</evidence>
<dbReference type="GO" id="GO:0070475">
    <property type="term" value="P:rRNA base methylation"/>
    <property type="evidence" value="ECO:0007669"/>
    <property type="project" value="TreeGrafter"/>
</dbReference>
<dbReference type="InterPro" id="IPR011023">
    <property type="entry name" value="Nop2p"/>
</dbReference>
<evidence type="ECO:0000256" key="1">
    <source>
        <dbReference type="ARBA" id="ARBA00004604"/>
    </source>
</evidence>
<dbReference type="GO" id="GO:0009383">
    <property type="term" value="F:rRNA (cytosine-C5-)-methyltransferase activity"/>
    <property type="evidence" value="ECO:0007669"/>
    <property type="project" value="TreeGrafter"/>
</dbReference>
<dbReference type="GO" id="GO:0000470">
    <property type="term" value="P:maturation of LSU-rRNA"/>
    <property type="evidence" value="ECO:0007669"/>
    <property type="project" value="TreeGrafter"/>
</dbReference>
<dbReference type="PROSITE" id="PS01153">
    <property type="entry name" value="NOL1_NOP2_SUN"/>
    <property type="match status" value="1"/>
</dbReference>
<sequence length="1069" mass="120290">MGRKAKFDELKKQKKGPGRKAKRQQDPTFPFLKDENKISRPLSHRQKQRAVKRMLKKVQKTEVKSNLAQIKTENQLYNFKENKIGKKPLFQGKTKKNSDDVNVKHEMDEKNGLKMTKDKRGKQNFLIGKGVKRKAVNDVEDEDDEDDEENAEEEDDGESTDEEMEDEDEAETESEEDEDENESEDEDDNCKVGTLDDLEDEQSSGEEEDSDGASDEDKDSDDSDSDDELPVEKEAKKLRKEQEKEEKEANDEMMLNIANREIFAFPAEGEEEKPIGIPETEQRIKDILFVLSDFKRFREEGRSRQEYLELLKNDLCNYFSYNRFLIDRFVELFPLSELMDFLEANETQRPLTIRTNSLKTRRRDLAQALIARGVNLDPVGKWTPVGLVIYSSTVPIGATPEYLAGHYIIQGASSLLPVMALAPQENEKILDMCAAPGGKASHIAAVMKNTGVLFANDSNKDRAKAIVGNFHRLGIINAVVCSYDGRKFTKVISGFDRVLLDAPCSGTGVISKDPSVKMSKDKVDIQRCFTLQKQLILEAIDAVNPKSSTGGYIVYSTCSVLPEENENIIEYALKKRDVKLVDTGLNFGTPGFTSYRNYRYKPSMNLTRRFYPHTHNMDGFFVAKLKKHSNKVFKIEGEEHEEEEEEIEEDGEEPEENDEMEVSDGDNDVETSEDSIVNTKKVPKHGRGKHRLENVKNKQLQEGKEVDKINNKKMRKKKKTVQNAAENTEEAKVTTVKSTVPVQKQPQETVNNKISSKESNNNQPISSENSTNNDNNPANDNVQKKKRKKHRKKNKQLNAEKTPQEGEGETGADVEAEVENNENGDQSTPKKRIIDDESGSPTSRKKKKQIADKDGGNVKQKSVDESTENAPPNKETKKKKKGKKGGTGSGETAAKPAENKEEVKGKDKVENDAEVVNQEGTPAQTGAKKKRNRNRKKKEVQADANGNVVPQELETVKTNNNTNSSNAKPSAARKSPTKQDSNASDKIESTVEENSTAEQSVKKKPRKKKKSKQQASTEESAVEEKPEKPAEPKTKPAPKPQQTKVQKTTEKNPQQQPTPSPKKKKKVGN</sequence>
<dbReference type="GO" id="GO:0005730">
    <property type="term" value="C:nucleolus"/>
    <property type="evidence" value="ECO:0007669"/>
    <property type="project" value="UniProtKB-SubCell"/>
</dbReference>
<protein>
    <recommendedName>
        <fullName evidence="11">SAM-dependent MTase RsmB/NOP-type domain-containing protein</fullName>
    </recommendedName>
</protein>
<dbReference type="PRINTS" id="PR02012">
    <property type="entry name" value="RCMTNOP2"/>
</dbReference>
<keyword evidence="5 9" id="KW-0808">Transferase</keyword>
<feature type="compositionally biased region" description="Low complexity" evidence="10">
    <location>
        <begin position="1040"/>
        <end position="1057"/>
    </location>
</feature>
<feature type="region of interest" description="Disordered" evidence="10">
    <location>
        <begin position="88"/>
        <end position="252"/>
    </location>
</feature>
<evidence type="ECO:0000256" key="5">
    <source>
        <dbReference type="ARBA" id="ARBA00022679"/>
    </source>
</evidence>
<keyword evidence="6 9" id="KW-0949">S-adenosyl-L-methionine</keyword>
<accession>A0AAW1CTS8</accession>
<dbReference type="PRINTS" id="PR02008">
    <property type="entry name" value="RCMTFAMILY"/>
</dbReference>
<keyword evidence="13" id="KW-1185">Reference proteome</keyword>
<dbReference type="PANTHER" id="PTHR22807:SF30">
    <property type="entry name" value="28S RRNA (CYTOSINE(4447)-C(5))-METHYLTRANSFERASE-RELATED"/>
    <property type="match status" value="1"/>
</dbReference>
<feature type="compositionally biased region" description="Basic residues" evidence="10">
    <location>
        <begin position="784"/>
        <end position="795"/>
    </location>
</feature>
<feature type="active site" description="Nucleophile" evidence="9">
    <location>
        <position position="558"/>
    </location>
</feature>
<feature type="binding site" evidence="9">
    <location>
        <begin position="433"/>
        <end position="439"/>
    </location>
    <ligand>
        <name>S-adenosyl-L-methionine</name>
        <dbReference type="ChEBI" id="CHEBI:59789"/>
    </ligand>
</feature>
<proteinExistence type="inferred from homology"/>
<keyword evidence="7 9" id="KW-0694">RNA-binding</keyword>
<dbReference type="AlphaFoldDB" id="A0AAW1CTS8"/>
<feature type="binding site" evidence="9">
    <location>
        <position position="484"/>
    </location>
    <ligand>
        <name>S-adenosyl-L-methionine</name>
        <dbReference type="ChEBI" id="CHEBI:59789"/>
    </ligand>
</feature>
<feature type="compositionally biased region" description="Basic and acidic residues" evidence="10">
    <location>
        <begin position="230"/>
        <end position="247"/>
    </location>
</feature>